<dbReference type="EMBL" id="FMIK01000022">
    <property type="protein sequence ID" value="SCL89721.1"/>
    <property type="molecule type" value="Genomic_DNA"/>
</dbReference>
<accession>A0AAX2CFG6</accession>
<evidence type="ECO:0000313" key="1">
    <source>
        <dbReference type="EMBL" id="SCL89721.1"/>
    </source>
</evidence>
<dbReference type="Proteomes" id="UP000242164">
    <property type="component" value="Unassembled WGS sequence"/>
</dbReference>
<reference evidence="1 2" key="1">
    <citation type="submission" date="2016-08" db="EMBL/GenBank/DDBJ databases">
        <authorList>
            <person name="Loux V."/>
            <person name="Rue O."/>
        </authorList>
    </citation>
    <scope>NUCLEOTIDE SEQUENCE [LARGE SCALE GENOMIC DNA]</scope>
    <source>
        <strain evidence="1 2">AFSSA_08CEB44bac</strain>
    </source>
</reference>
<dbReference type="NCBIfam" id="TIGR04223">
    <property type="entry name" value="quorum_AgrD"/>
    <property type="match status" value="1"/>
</dbReference>
<name>A0AAX2CFG6_9BACI</name>
<gene>
    <name evidence="1" type="ORF">BCB44BAC_01592</name>
</gene>
<protein>
    <submittedName>
        <fullName evidence="1">Cyclic lactone autoinducer peptide</fullName>
    </submittedName>
</protein>
<evidence type="ECO:0000313" key="2">
    <source>
        <dbReference type="Proteomes" id="UP000242164"/>
    </source>
</evidence>
<dbReference type="InterPro" id="IPR009229">
    <property type="entry name" value="AgrD"/>
</dbReference>
<comment type="caution">
    <text evidence="1">The sequence shown here is derived from an EMBL/GenBank/DDBJ whole genome shotgun (WGS) entry which is preliminary data.</text>
</comment>
<sequence>MKRMLFRICLKFGGLNINQCCIGIGYEPELPKEFL</sequence>
<proteinExistence type="predicted"/>
<dbReference type="AlphaFoldDB" id="A0AAX2CFG6"/>
<organism evidence="1 2">
    <name type="scientific">Bacillus cytotoxicus</name>
    <dbReference type="NCBI Taxonomy" id="580165"/>
    <lineage>
        <taxon>Bacteria</taxon>
        <taxon>Bacillati</taxon>
        <taxon>Bacillota</taxon>
        <taxon>Bacilli</taxon>
        <taxon>Bacillales</taxon>
        <taxon>Bacillaceae</taxon>
        <taxon>Bacillus</taxon>
        <taxon>Bacillus cereus group</taxon>
    </lineage>
</organism>